<dbReference type="FunFam" id="4.10.280.10:FF:000057">
    <property type="entry name" value="transcription factor-like 5 protein-like"/>
    <property type="match status" value="1"/>
</dbReference>
<dbReference type="GO" id="GO:0000978">
    <property type="term" value="F:RNA polymerase II cis-regulatory region sequence-specific DNA binding"/>
    <property type="evidence" value="ECO:0007669"/>
    <property type="project" value="TreeGrafter"/>
</dbReference>
<dbReference type="InterPro" id="IPR039583">
    <property type="entry name" value="TCFL5/SOLH1/2"/>
</dbReference>
<dbReference type="AlphaFoldDB" id="A0AAV1HG13"/>
<keyword evidence="8" id="KW-0539">Nucleus</keyword>
<feature type="region of interest" description="Disordered" evidence="9">
    <location>
        <begin position="1"/>
        <end position="25"/>
    </location>
</feature>
<dbReference type="PANTHER" id="PTHR15402:SF2">
    <property type="entry name" value="TRANSCRIPTION FACTOR LIKE 5"/>
    <property type="match status" value="1"/>
</dbReference>
<evidence type="ECO:0000256" key="1">
    <source>
        <dbReference type="ARBA" id="ARBA00004123"/>
    </source>
</evidence>
<proteinExistence type="predicted"/>
<dbReference type="PROSITE" id="PS50888">
    <property type="entry name" value="BHLH"/>
    <property type="match status" value="1"/>
</dbReference>
<evidence type="ECO:0000256" key="3">
    <source>
        <dbReference type="ARBA" id="ARBA00022782"/>
    </source>
</evidence>
<accession>A0AAV1HG13</accession>
<evidence type="ECO:0000256" key="2">
    <source>
        <dbReference type="ARBA" id="ARBA00022473"/>
    </source>
</evidence>
<dbReference type="PANTHER" id="PTHR15402">
    <property type="entry name" value="TRANSCRIPTION FACTOR-LIKE 5 PROTEIN"/>
    <property type="match status" value="1"/>
</dbReference>
<feature type="region of interest" description="Disordered" evidence="9">
    <location>
        <begin position="303"/>
        <end position="328"/>
    </location>
</feature>
<dbReference type="GO" id="GO:0005634">
    <property type="term" value="C:nucleus"/>
    <property type="evidence" value="ECO:0007669"/>
    <property type="project" value="UniProtKB-SubCell"/>
</dbReference>
<keyword evidence="3" id="KW-0221">Differentiation</keyword>
<protein>
    <submittedName>
        <fullName evidence="11">Transcription factor-like 5 protein isoform X1</fullName>
    </submittedName>
</protein>
<gene>
    <name evidence="11" type="ORF">XNOV1_A037194</name>
</gene>
<evidence type="ECO:0000313" key="11">
    <source>
        <dbReference type="EMBL" id="CAJ1084843.1"/>
    </source>
</evidence>
<keyword evidence="7" id="KW-0804">Transcription</keyword>
<dbReference type="InterPro" id="IPR036638">
    <property type="entry name" value="HLH_DNA-bd_sf"/>
</dbReference>
<organism evidence="11 12">
    <name type="scientific">Xyrichtys novacula</name>
    <name type="common">Pearly razorfish</name>
    <name type="synonym">Hemipteronotus novacula</name>
    <dbReference type="NCBI Taxonomy" id="13765"/>
    <lineage>
        <taxon>Eukaryota</taxon>
        <taxon>Metazoa</taxon>
        <taxon>Chordata</taxon>
        <taxon>Craniata</taxon>
        <taxon>Vertebrata</taxon>
        <taxon>Euteleostomi</taxon>
        <taxon>Actinopterygii</taxon>
        <taxon>Neopterygii</taxon>
        <taxon>Teleostei</taxon>
        <taxon>Neoteleostei</taxon>
        <taxon>Acanthomorphata</taxon>
        <taxon>Eupercaria</taxon>
        <taxon>Labriformes</taxon>
        <taxon>Labridae</taxon>
        <taxon>Xyrichtys</taxon>
    </lineage>
</organism>
<keyword evidence="6" id="KW-0238">DNA-binding</keyword>
<evidence type="ECO:0000256" key="5">
    <source>
        <dbReference type="ARBA" id="ARBA00023015"/>
    </source>
</evidence>
<keyword evidence="5" id="KW-0805">Transcription regulation</keyword>
<evidence type="ECO:0000313" key="12">
    <source>
        <dbReference type="Proteomes" id="UP001178508"/>
    </source>
</evidence>
<evidence type="ECO:0000256" key="7">
    <source>
        <dbReference type="ARBA" id="ARBA00023163"/>
    </source>
</evidence>
<dbReference type="SUPFAM" id="SSF47459">
    <property type="entry name" value="HLH, helix-loop-helix DNA-binding domain"/>
    <property type="match status" value="1"/>
</dbReference>
<comment type="subcellular location">
    <subcellularLocation>
        <location evidence="1">Nucleus</location>
    </subcellularLocation>
</comment>
<feature type="compositionally biased region" description="Polar residues" evidence="9">
    <location>
        <begin position="125"/>
        <end position="134"/>
    </location>
</feature>
<evidence type="ECO:0000256" key="9">
    <source>
        <dbReference type="SAM" id="MobiDB-lite"/>
    </source>
</evidence>
<dbReference type="GO" id="GO:0007283">
    <property type="term" value="P:spermatogenesis"/>
    <property type="evidence" value="ECO:0007669"/>
    <property type="project" value="UniProtKB-KW"/>
</dbReference>
<dbReference type="GO" id="GO:0000981">
    <property type="term" value="F:DNA-binding transcription factor activity, RNA polymerase II-specific"/>
    <property type="evidence" value="ECO:0007669"/>
    <property type="project" value="TreeGrafter"/>
</dbReference>
<evidence type="ECO:0000256" key="8">
    <source>
        <dbReference type="ARBA" id="ARBA00023242"/>
    </source>
</evidence>
<keyword evidence="2" id="KW-0217">Developmental protein</keyword>
<feature type="region of interest" description="Disordered" evidence="9">
    <location>
        <begin position="119"/>
        <end position="138"/>
    </location>
</feature>
<dbReference type="Pfam" id="PF00010">
    <property type="entry name" value="HLH"/>
    <property type="match status" value="1"/>
</dbReference>
<dbReference type="GO" id="GO:0046983">
    <property type="term" value="F:protein dimerization activity"/>
    <property type="evidence" value="ECO:0007669"/>
    <property type="project" value="InterPro"/>
</dbReference>
<reference evidence="11" key="1">
    <citation type="submission" date="2023-08" db="EMBL/GenBank/DDBJ databases">
        <authorList>
            <person name="Alioto T."/>
            <person name="Alioto T."/>
            <person name="Gomez Garrido J."/>
        </authorList>
    </citation>
    <scope>NUCLEOTIDE SEQUENCE</scope>
</reference>
<dbReference type="Gene3D" id="4.10.280.10">
    <property type="entry name" value="Helix-loop-helix DNA-binding domain"/>
    <property type="match status" value="1"/>
</dbReference>
<dbReference type="InterPro" id="IPR011598">
    <property type="entry name" value="bHLH_dom"/>
</dbReference>
<keyword evidence="4" id="KW-0744">Spermatogenesis</keyword>
<feature type="domain" description="BHLH" evidence="10">
    <location>
        <begin position="321"/>
        <end position="371"/>
    </location>
</feature>
<dbReference type="Proteomes" id="UP001178508">
    <property type="component" value="Chromosome 22"/>
</dbReference>
<sequence>MSPSQREHTSVSVSHGGCLTHDQGQMLGPELGLEEISEVEYTHFERLIQSQMETQAAPSDGPDGRSPLTTTGSAVISPFIQAMDLSTATDEHNQVMPGEKTPTSFGEVPGFVLTRVRGGDISTEPLPNSSAPSQKRSKSAARVCLETRFNTVSADTQRQQDIQSALLSNFLTIVHQPSDAQDGVIYPQMQKCVIASADGANPYEMSGPFVGGVFNHVANMHEQVIGHIPHRINPKHQGLIIPKTVSFNFLPDTVVNKGHYMNSSNSSEEQQAANKENDVATAAAYSKHGGIFSLRPKTGVKAVGSESITKKKTQTGGSVSQRRERHNIKERERRKRIRLYCDELNMLVPFCNSDTDKVTTLQWTTAYLRYINEICGDTFKEEFKRMFHNERGLFLKSSPSSAHDQIGRETDETLTIPLAVEQ</sequence>
<evidence type="ECO:0000259" key="10">
    <source>
        <dbReference type="PROSITE" id="PS50888"/>
    </source>
</evidence>
<dbReference type="GO" id="GO:0030154">
    <property type="term" value="P:cell differentiation"/>
    <property type="evidence" value="ECO:0007669"/>
    <property type="project" value="UniProtKB-KW"/>
</dbReference>
<keyword evidence="12" id="KW-1185">Reference proteome</keyword>
<evidence type="ECO:0000256" key="6">
    <source>
        <dbReference type="ARBA" id="ARBA00023125"/>
    </source>
</evidence>
<evidence type="ECO:0000256" key="4">
    <source>
        <dbReference type="ARBA" id="ARBA00022871"/>
    </source>
</evidence>
<dbReference type="SMART" id="SM00353">
    <property type="entry name" value="HLH"/>
    <property type="match status" value="1"/>
</dbReference>
<name>A0AAV1HG13_XYRNO</name>
<dbReference type="EMBL" id="OY660885">
    <property type="protein sequence ID" value="CAJ1084843.1"/>
    <property type="molecule type" value="Genomic_DNA"/>
</dbReference>